<comment type="caution">
    <text evidence="1">The sequence shown here is derived from an EMBL/GenBank/DDBJ whole genome shotgun (WGS) entry which is preliminary data.</text>
</comment>
<proteinExistence type="predicted"/>
<organism evidence="1">
    <name type="scientific">bioreactor metagenome</name>
    <dbReference type="NCBI Taxonomy" id="1076179"/>
    <lineage>
        <taxon>unclassified sequences</taxon>
        <taxon>metagenomes</taxon>
        <taxon>ecological metagenomes</taxon>
    </lineage>
</organism>
<accession>A0A644WVH1</accession>
<dbReference type="EMBL" id="VSSQ01001194">
    <property type="protein sequence ID" value="MPM06064.1"/>
    <property type="molecule type" value="Genomic_DNA"/>
</dbReference>
<name>A0A644WVH1_9ZZZZ</name>
<reference evidence="1" key="1">
    <citation type="submission" date="2019-08" db="EMBL/GenBank/DDBJ databases">
        <authorList>
            <person name="Kucharzyk K."/>
            <person name="Murdoch R.W."/>
            <person name="Higgins S."/>
            <person name="Loffler F."/>
        </authorList>
    </citation>
    <scope>NUCLEOTIDE SEQUENCE</scope>
</reference>
<gene>
    <name evidence="1" type="ORF">SDC9_52359</name>
</gene>
<sequence length="266" mass="29752">MVDAFSDGIRIAYGDAVEAPFIPQNTPQQPLVHGAPHAVQIVECRHDRTRSDIDAGFVGWQILFPQTLHGHIHLVVILAGFSGPVSRKVLQAGCHRIRLRQVPALKSHHFGRTIVAVQQGVLAGSLTDTSPAGIFRDVNHRGERHVNARRCRFFRRHSGRFLPQFGFPRATFSQRDRRHGPKSMDHIIAEQQGNPQAAFFDGDFLEPISCSRIPDAIVRTNFSGTKIIFMEIFFGGAHQSAEFFLTDPAIEHHIQQFLEADLEGTD</sequence>
<dbReference type="AlphaFoldDB" id="A0A644WVH1"/>
<evidence type="ECO:0000313" key="1">
    <source>
        <dbReference type="EMBL" id="MPM06064.1"/>
    </source>
</evidence>
<protein>
    <submittedName>
        <fullName evidence="1">Uncharacterized protein</fullName>
    </submittedName>
</protein>